<keyword evidence="1" id="KW-0472">Membrane</keyword>
<proteinExistence type="predicted"/>
<evidence type="ECO:0000313" key="2">
    <source>
        <dbReference type="EMBL" id="CDN35552.1"/>
    </source>
</evidence>
<dbReference type="Proteomes" id="UP000030682">
    <property type="component" value="Unassembled WGS sequence"/>
</dbReference>
<evidence type="ECO:0000256" key="1">
    <source>
        <dbReference type="SAM" id="Phobius"/>
    </source>
</evidence>
<dbReference type="HOGENOM" id="CLU_773070_0_0_9"/>
<dbReference type="AlphaFoldDB" id="W8YA83"/>
<reference evidence="2" key="1">
    <citation type="submission" date="2014-01" db="EMBL/GenBank/DDBJ databases">
        <title>Draft genome sequence of highly nematicidal Bacillus thuringiensis DB27.</title>
        <authorList>
            <person name="Iatsenko I."/>
            <person name="Pickard D."/>
            <person name="Corton C."/>
            <person name="Dougan G."/>
            <person name="Sommer R.J."/>
        </authorList>
    </citation>
    <scope>NUCLEOTIDE SEQUENCE [LARGE SCALE GENOMIC DNA]</scope>
    <source>
        <strain evidence="2">DB27</strain>
    </source>
</reference>
<organism evidence="2">
    <name type="scientific">Bacillus thuringiensis DB27</name>
    <dbReference type="NCBI Taxonomy" id="1431339"/>
    <lineage>
        <taxon>Bacteria</taxon>
        <taxon>Bacillati</taxon>
        <taxon>Bacillota</taxon>
        <taxon>Bacilli</taxon>
        <taxon>Bacillales</taxon>
        <taxon>Bacillaceae</taxon>
        <taxon>Bacillus</taxon>
        <taxon>Bacillus cereus group</taxon>
    </lineage>
</organism>
<feature type="transmembrane region" description="Helical" evidence="1">
    <location>
        <begin position="110"/>
        <end position="129"/>
    </location>
</feature>
<protein>
    <submittedName>
        <fullName evidence="2">Uncharacterized protein</fullName>
    </submittedName>
</protein>
<accession>W8YA83</accession>
<keyword evidence="1" id="KW-0812">Transmembrane</keyword>
<name>W8YA83_BACTU</name>
<gene>
    <name evidence="2" type="ORF">BTDB27_001894</name>
</gene>
<reference evidence="2" key="2">
    <citation type="submission" date="2014-01" db="EMBL/GenBank/DDBJ databases">
        <authorList>
            <person name="Aslett M."/>
        </authorList>
    </citation>
    <scope>NUCLEOTIDE SEQUENCE [LARGE SCALE GENOMIC DNA]</scope>
    <source>
        <strain evidence="2">DB27</strain>
    </source>
</reference>
<feature type="transmembrane region" description="Helical" evidence="1">
    <location>
        <begin position="35"/>
        <end position="57"/>
    </location>
</feature>
<dbReference type="EMBL" id="HG810017">
    <property type="protein sequence ID" value="CDN35552.1"/>
    <property type="molecule type" value="Genomic_DNA"/>
</dbReference>
<keyword evidence="1" id="KW-1133">Transmembrane helix</keyword>
<feature type="transmembrane region" description="Helical" evidence="1">
    <location>
        <begin position="141"/>
        <end position="160"/>
    </location>
</feature>
<dbReference type="RefSeq" id="WP_030025463.1">
    <property type="nucleotide sequence ID" value="NZ_HG810017.1"/>
</dbReference>
<sequence>MQIMNYNEAISNFIISKSQALYTILNSVDKDSIEFLSWITAGVLAILALVTIIFTIYNEGVVQRANGLIREIKLKTTNPTEESINIIIQNINEVIFLLSNKNKYKKAMNFFIFILWLLGVIWALATIIYCVKYTSIVERTLVISAYVIMIITFIGLPRLFNSFNKTILDYDKILSIEYLEGLVELLQSHSNLDSSVILLNYVKPLFKFKKHSAGIQLDLQTLIPTSDYTVIIVLKTTNDDRITIKIKVDDHVDSLTTSKKLLIKHPDPNFNYQGLFEKLKLSNTNNPMSFIHILSNSENVHNCFSLSKEKSDTIITFKLQDKLIRSLTTTERDIISKNMNLLKLSSVSNEFIIEETNI</sequence>